<keyword evidence="1" id="KW-0732">Signal</keyword>
<evidence type="ECO:0000313" key="2">
    <source>
        <dbReference type="EMBL" id="CAD9686674.1"/>
    </source>
</evidence>
<protein>
    <submittedName>
        <fullName evidence="2">Uncharacterized protein</fullName>
    </submittedName>
</protein>
<dbReference type="EMBL" id="HBHI01021832">
    <property type="protein sequence ID" value="CAD9686674.1"/>
    <property type="molecule type" value="Transcribed_RNA"/>
</dbReference>
<feature type="signal peptide" evidence="1">
    <location>
        <begin position="1"/>
        <end position="27"/>
    </location>
</feature>
<proteinExistence type="predicted"/>
<reference evidence="2" key="1">
    <citation type="submission" date="2021-01" db="EMBL/GenBank/DDBJ databases">
        <authorList>
            <person name="Corre E."/>
            <person name="Pelletier E."/>
            <person name="Niang G."/>
            <person name="Scheremetjew M."/>
            <person name="Finn R."/>
            <person name="Kale V."/>
            <person name="Holt S."/>
            <person name="Cochrane G."/>
            <person name="Meng A."/>
            <person name="Brown T."/>
            <person name="Cohen L."/>
        </authorList>
    </citation>
    <scope>NUCLEOTIDE SEQUENCE</scope>
    <source>
        <strain evidence="2">CCMP1452</strain>
    </source>
</reference>
<gene>
    <name evidence="2" type="ORF">EANT1437_LOCUS11197</name>
</gene>
<accession>A0A7S2WGG8</accession>
<name>A0A7S2WGG8_9STRA</name>
<feature type="chain" id="PRO_5031509999" evidence="1">
    <location>
        <begin position="28"/>
        <end position="304"/>
    </location>
</feature>
<dbReference type="AlphaFoldDB" id="A0A7S2WGG8"/>
<organism evidence="2">
    <name type="scientific">Eucampia antarctica</name>
    <dbReference type="NCBI Taxonomy" id="49252"/>
    <lineage>
        <taxon>Eukaryota</taxon>
        <taxon>Sar</taxon>
        <taxon>Stramenopiles</taxon>
        <taxon>Ochrophyta</taxon>
        <taxon>Bacillariophyta</taxon>
        <taxon>Mediophyceae</taxon>
        <taxon>Biddulphiophycidae</taxon>
        <taxon>Hemiaulales</taxon>
        <taxon>Hemiaulaceae</taxon>
        <taxon>Eucampia</taxon>
    </lineage>
</organism>
<evidence type="ECO:0000256" key="1">
    <source>
        <dbReference type="SAM" id="SignalP"/>
    </source>
</evidence>
<sequence>MTIIYTPSCVAILALLAAALSSDNAAAFTPMQQPMFATRAISPRFSALSMVGSEADIIAGEGVEAASASVAQELTKKEETVVEGTPEPVLKIEGDENVVAEEPSSKQEPVSADTSIPRSSAIIPINEATLEFTSGMVGGAVGLAIAGPVGSVLGSTLFNFFSRQMDGDITEAINNTAKKSIELYNYLYKLDAKYSILEGSRKSLNASIDKIKTSGNVSPEAMETVNKLEAQLEQIGTKIDEVNNEYDITTNILLAFDKFGDIVERTVKKSIEFEKTNDLTGKLLNAWIQAIEKALEAAENTKKR</sequence>